<dbReference type="PANTHER" id="PTHR13887:SF14">
    <property type="entry name" value="DISULFIDE BOND FORMATION PROTEIN D"/>
    <property type="match status" value="1"/>
</dbReference>
<evidence type="ECO:0000256" key="1">
    <source>
        <dbReference type="ARBA" id="ARBA00005791"/>
    </source>
</evidence>
<dbReference type="STRING" id="1798649.A3B13_00005"/>
<dbReference type="InterPro" id="IPR013766">
    <property type="entry name" value="Thioredoxin_domain"/>
</dbReference>
<dbReference type="SUPFAM" id="SSF52833">
    <property type="entry name" value="Thioredoxin-like"/>
    <property type="match status" value="1"/>
</dbReference>
<dbReference type="Pfam" id="PF13462">
    <property type="entry name" value="Thioredoxin_4"/>
    <property type="match status" value="1"/>
</dbReference>
<feature type="transmembrane region" description="Helical" evidence="6">
    <location>
        <begin position="9"/>
        <end position="30"/>
    </location>
</feature>
<evidence type="ECO:0000256" key="2">
    <source>
        <dbReference type="ARBA" id="ARBA00022729"/>
    </source>
</evidence>
<organism evidence="8 9">
    <name type="scientific">Candidatus Liptonbacteria bacterium RIFCSPLOWO2_01_FULL_45_15</name>
    <dbReference type="NCBI Taxonomy" id="1798649"/>
    <lineage>
        <taxon>Bacteria</taxon>
        <taxon>Candidatus Liptoniibacteriota</taxon>
    </lineage>
</organism>
<proteinExistence type="inferred from homology"/>
<gene>
    <name evidence="8" type="ORF">A3B13_00005</name>
</gene>
<sequence>METDNKKDYLLPSSIIVAAILIAGAIIYLVGSSKSNSGTVDSNGQNPAAINESVQKENPRDTILGDVNAPVTIIEYGDYQCPYCVRFSQTTEQSIKDNYVKDGKVKLVFRSFQFLGAESELAGQAAECAKDQNNFWTYHDAIYQAEGKDGRENNGNMNKAFFVGLAKDVSLDVDKFTSCYDSGKYADTVRQSTQEASALGINSTPTIFVNGRQINGAQPFEYSGDDPRVIPL</sequence>
<dbReference type="GO" id="GO:0016491">
    <property type="term" value="F:oxidoreductase activity"/>
    <property type="evidence" value="ECO:0007669"/>
    <property type="project" value="UniProtKB-KW"/>
</dbReference>
<evidence type="ECO:0000256" key="6">
    <source>
        <dbReference type="SAM" id="Phobius"/>
    </source>
</evidence>
<accession>A0A1G2CFB1</accession>
<name>A0A1G2CFB1_9BACT</name>
<comment type="caution">
    <text evidence="8">The sequence shown here is derived from an EMBL/GenBank/DDBJ whole genome shotgun (WGS) entry which is preliminary data.</text>
</comment>
<feature type="non-terminal residue" evidence="8">
    <location>
        <position position="232"/>
    </location>
</feature>
<feature type="domain" description="Thioredoxin" evidence="7">
    <location>
        <begin position="28"/>
        <end position="198"/>
    </location>
</feature>
<dbReference type="InterPro" id="IPR012336">
    <property type="entry name" value="Thioredoxin-like_fold"/>
</dbReference>
<reference evidence="8 9" key="1">
    <citation type="journal article" date="2016" name="Nat. Commun.">
        <title>Thousands of microbial genomes shed light on interconnected biogeochemical processes in an aquifer system.</title>
        <authorList>
            <person name="Anantharaman K."/>
            <person name="Brown C.T."/>
            <person name="Hug L.A."/>
            <person name="Sharon I."/>
            <person name="Castelle C.J."/>
            <person name="Probst A.J."/>
            <person name="Thomas B.C."/>
            <person name="Singh A."/>
            <person name="Wilkins M.J."/>
            <person name="Karaoz U."/>
            <person name="Brodie E.L."/>
            <person name="Williams K.H."/>
            <person name="Hubbard S.S."/>
            <person name="Banfield J.F."/>
        </authorList>
    </citation>
    <scope>NUCLEOTIDE SEQUENCE [LARGE SCALE GENOMIC DNA]</scope>
</reference>
<dbReference type="Gene3D" id="3.40.30.10">
    <property type="entry name" value="Glutaredoxin"/>
    <property type="match status" value="1"/>
</dbReference>
<dbReference type="AlphaFoldDB" id="A0A1G2CFB1"/>
<dbReference type="Proteomes" id="UP000176287">
    <property type="component" value="Unassembled WGS sequence"/>
</dbReference>
<protein>
    <recommendedName>
        <fullName evidence="7">Thioredoxin domain-containing protein</fullName>
    </recommendedName>
</protein>
<keyword evidence="6" id="KW-0472">Membrane</keyword>
<keyword evidence="2" id="KW-0732">Signal</keyword>
<evidence type="ECO:0000256" key="5">
    <source>
        <dbReference type="ARBA" id="ARBA00023284"/>
    </source>
</evidence>
<keyword evidence="4" id="KW-1015">Disulfide bond</keyword>
<keyword evidence="3" id="KW-0560">Oxidoreductase</keyword>
<dbReference type="PANTHER" id="PTHR13887">
    <property type="entry name" value="GLUTATHIONE S-TRANSFERASE KAPPA"/>
    <property type="match status" value="1"/>
</dbReference>
<keyword evidence="6" id="KW-0812">Transmembrane</keyword>
<evidence type="ECO:0000259" key="7">
    <source>
        <dbReference type="PROSITE" id="PS51352"/>
    </source>
</evidence>
<keyword evidence="6" id="KW-1133">Transmembrane helix</keyword>
<evidence type="ECO:0000313" key="8">
    <source>
        <dbReference type="EMBL" id="OGZ00079.1"/>
    </source>
</evidence>
<dbReference type="EMBL" id="MHKZ01000028">
    <property type="protein sequence ID" value="OGZ00079.1"/>
    <property type="molecule type" value="Genomic_DNA"/>
</dbReference>
<keyword evidence="5" id="KW-0676">Redox-active center</keyword>
<evidence type="ECO:0000313" key="9">
    <source>
        <dbReference type="Proteomes" id="UP000176287"/>
    </source>
</evidence>
<dbReference type="PROSITE" id="PS51352">
    <property type="entry name" value="THIOREDOXIN_2"/>
    <property type="match status" value="1"/>
</dbReference>
<evidence type="ECO:0000256" key="4">
    <source>
        <dbReference type="ARBA" id="ARBA00023157"/>
    </source>
</evidence>
<evidence type="ECO:0000256" key="3">
    <source>
        <dbReference type="ARBA" id="ARBA00023002"/>
    </source>
</evidence>
<comment type="similarity">
    <text evidence="1">Belongs to the thioredoxin family. DsbA subfamily.</text>
</comment>
<dbReference type="InterPro" id="IPR036249">
    <property type="entry name" value="Thioredoxin-like_sf"/>
</dbReference>